<dbReference type="EMBL" id="BMKK01000005">
    <property type="protein sequence ID" value="GGD61164.1"/>
    <property type="molecule type" value="Genomic_DNA"/>
</dbReference>
<accession>A0A917DR98</accession>
<dbReference type="Pfam" id="PF04945">
    <property type="entry name" value="YHS"/>
    <property type="match status" value="1"/>
</dbReference>
<reference evidence="3" key="1">
    <citation type="journal article" date="2014" name="Int. J. Syst. Evol. Microbiol.">
        <title>Complete genome sequence of Corynebacterium casei LMG S-19264T (=DSM 44701T), isolated from a smear-ripened cheese.</title>
        <authorList>
            <consortium name="US DOE Joint Genome Institute (JGI-PGF)"/>
            <person name="Walter F."/>
            <person name="Albersmeier A."/>
            <person name="Kalinowski J."/>
            <person name="Ruckert C."/>
        </authorList>
    </citation>
    <scope>NUCLEOTIDE SEQUENCE</scope>
    <source>
        <strain evidence="3">CGMCC 1.15958</strain>
    </source>
</reference>
<reference evidence="3" key="2">
    <citation type="submission" date="2020-09" db="EMBL/GenBank/DDBJ databases">
        <authorList>
            <person name="Sun Q."/>
            <person name="Zhou Y."/>
        </authorList>
    </citation>
    <scope>NUCLEOTIDE SEQUENCE</scope>
    <source>
        <strain evidence="3">CGMCC 1.15958</strain>
    </source>
</reference>
<keyword evidence="1" id="KW-0732">Signal</keyword>
<evidence type="ECO:0000313" key="3">
    <source>
        <dbReference type="EMBL" id="GGD61164.1"/>
    </source>
</evidence>
<dbReference type="RefSeq" id="WP_188766579.1">
    <property type="nucleotide sequence ID" value="NZ_BMKK01000005.1"/>
</dbReference>
<evidence type="ECO:0000313" key="4">
    <source>
        <dbReference type="Proteomes" id="UP000609064"/>
    </source>
</evidence>
<feature type="signal peptide" evidence="1">
    <location>
        <begin position="1"/>
        <end position="21"/>
    </location>
</feature>
<sequence>MKSKISQFIILFVFVSGSIFAQEKTIFQKNGVAINGYDPVAYFTDNMPVKGKETLSFDWNGVKWQFSSDTNLALFKANPEKYAPQYGGFCAYGVSENHKSPTDPNAWTIVDEKLYLNYNPKVKELWTKDIPNRIKKANDYWPLIKNSKD</sequence>
<evidence type="ECO:0000256" key="1">
    <source>
        <dbReference type="SAM" id="SignalP"/>
    </source>
</evidence>
<keyword evidence="4" id="KW-1185">Reference proteome</keyword>
<gene>
    <name evidence="3" type="ORF">GCM10011514_26450</name>
</gene>
<dbReference type="AlphaFoldDB" id="A0A917DR98"/>
<dbReference type="Proteomes" id="UP000609064">
    <property type="component" value="Unassembled WGS sequence"/>
</dbReference>
<comment type="caution">
    <text evidence="3">The sequence shown here is derived from an EMBL/GenBank/DDBJ whole genome shotgun (WGS) entry which is preliminary data.</text>
</comment>
<feature type="chain" id="PRO_5037204575" description="YHS domain-containing protein" evidence="1">
    <location>
        <begin position="22"/>
        <end position="149"/>
    </location>
</feature>
<feature type="domain" description="YHS" evidence="2">
    <location>
        <begin position="40"/>
        <end position="86"/>
    </location>
</feature>
<proteinExistence type="predicted"/>
<evidence type="ECO:0000259" key="2">
    <source>
        <dbReference type="Pfam" id="PF04945"/>
    </source>
</evidence>
<organism evidence="3 4">
    <name type="scientific">Emticicia aquatilis</name>
    <dbReference type="NCBI Taxonomy" id="1537369"/>
    <lineage>
        <taxon>Bacteria</taxon>
        <taxon>Pseudomonadati</taxon>
        <taxon>Bacteroidota</taxon>
        <taxon>Cytophagia</taxon>
        <taxon>Cytophagales</taxon>
        <taxon>Leadbetterellaceae</taxon>
        <taxon>Emticicia</taxon>
    </lineage>
</organism>
<dbReference type="InterPro" id="IPR007029">
    <property type="entry name" value="YHS_dom"/>
</dbReference>
<protein>
    <recommendedName>
        <fullName evidence="2">YHS domain-containing protein</fullName>
    </recommendedName>
</protein>
<dbReference type="NCBIfam" id="NF041384">
    <property type="entry name" value="YHS_seleno_dom"/>
    <property type="match status" value="1"/>
</dbReference>
<name>A0A917DR98_9BACT</name>